<dbReference type="InterPro" id="IPR038586">
    <property type="entry name" value="Tctex-1-like_sf"/>
</dbReference>
<dbReference type="Proteomes" id="UP000677228">
    <property type="component" value="Unassembled WGS sequence"/>
</dbReference>
<accession>A0A813NWZ8</accession>
<dbReference type="InterPro" id="IPR005334">
    <property type="entry name" value="Tctex-1-like"/>
</dbReference>
<dbReference type="EMBL" id="CAJNOK010000056">
    <property type="protein sequence ID" value="CAF0725844.1"/>
    <property type="molecule type" value="Genomic_DNA"/>
</dbReference>
<gene>
    <name evidence="3" type="ORF">GPM918_LOCUS455</name>
    <name evidence="2" type="ORF">OVA965_LOCUS419</name>
    <name evidence="5" type="ORF">SRO942_LOCUS456</name>
    <name evidence="4" type="ORF">TMI583_LOCUS419</name>
</gene>
<sequence length="148" mass="16857">MSTSTTTARQNHIGVSSQIPTIRNRTNTVRLSEGGVPVKFADNTFSVLVKNQIIRLLDVRTKTLTYNDENGVRTLTYEITEIIKTLVCQHIKDNFKAIIQVISYPKQEQNNILIMSRCLWNHKTDDVLTIELETDLFRFVIVIHGVAA</sequence>
<evidence type="ECO:0000313" key="4">
    <source>
        <dbReference type="EMBL" id="CAF3499242.1"/>
    </source>
</evidence>
<protein>
    <submittedName>
        <fullName evidence="3">Uncharacterized protein</fullName>
    </submittedName>
</protein>
<evidence type="ECO:0000313" key="3">
    <source>
        <dbReference type="EMBL" id="CAF0744380.1"/>
    </source>
</evidence>
<dbReference type="EMBL" id="CAJOBC010000034">
    <property type="protein sequence ID" value="CAF3523015.1"/>
    <property type="molecule type" value="Genomic_DNA"/>
</dbReference>
<proteinExistence type="inferred from homology"/>
<dbReference type="AlphaFoldDB" id="A0A813NWZ8"/>
<evidence type="ECO:0000256" key="1">
    <source>
        <dbReference type="ARBA" id="ARBA00005361"/>
    </source>
</evidence>
<name>A0A813NWZ8_9BILA</name>
<keyword evidence="6" id="KW-1185">Reference proteome</keyword>
<dbReference type="Proteomes" id="UP000682733">
    <property type="component" value="Unassembled WGS sequence"/>
</dbReference>
<dbReference type="Gene3D" id="3.30.1140.40">
    <property type="entry name" value="Tctex-1"/>
    <property type="match status" value="1"/>
</dbReference>
<dbReference type="Pfam" id="PF03645">
    <property type="entry name" value="Tctex-1"/>
    <property type="match status" value="1"/>
</dbReference>
<dbReference type="EMBL" id="CAJNOQ010000034">
    <property type="protein sequence ID" value="CAF0744380.1"/>
    <property type="molecule type" value="Genomic_DNA"/>
</dbReference>
<comment type="similarity">
    <text evidence="1">Belongs to the dynein light chain Tctex-type family.</text>
</comment>
<dbReference type="OrthoDB" id="10003540at2759"/>
<dbReference type="Proteomes" id="UP000663829">
    <property type="component" value="Unassembled WGS sequence"/>
</dbReference>
<evidence type="ECO:0000313" key="6">
    <source>
        <dbReference type="Proteomes" id="UP000663829"/>
    </source>
</evidence>
<evidence type="ECO:0000313" key="2">
    <source>
        <dbReference type="EMBL" id="CAF0725844.1"/>
    </source>
</evidence>
<dbReference type="EMBL" id="CAJOBA010000056">
    <property type="protein sequence ID" value="CAF3499242.1"/>
    <property type="molecule type" value="Genomic_DNA"/>
</dbReference>
<evidence type="ECO:0000313" key="5">
    <source>
        <dbReference type="EMBL" id="CAF3523015.1"/>
    </source>
</evidence>
<reference evidence="3" key="1">
    <citation type="submission" date="2021-02" db="EMBL/GenBank/DDBJ databases">
        <authorList>
            <person name="Nowell W R."/>
        </authorList>
    </citation>
    <scope>NUCLEOTIDE SEQUENCE</scope>
</reference>
<organism evidence="3 6">
    <name type="scientific">Didymodactylos carnosus</name>
    <dbReference type="NCBI Taxonomy" id="1234261"/>
    <lineage>
        <taxon>Eukaryota</taxon>
        <taxon>Metazoa</taxon>
        <taxon>Spiralia</taxon>
        <taxon>Gnathifera</taxon>
        <taxon>Rotifera</taxon>
        <taxon>Eurotatoria</taxon>
        <taxon>Bdelloidea</taxon>
        <taxon>Philodinida</taxon>
        <taxon>Philodinidae</taxon>
        <taxon>Didymodactylos</taxon>
    </lineage>
</organism>
<dbReference type="Proteomes" id="UP000681722">
    <property type="component" value="Unassembled WGS sequence"/>
</dbReference>
<comment type="caution">
    <text evidence="3">The sequence shown here is derived from an EMBL/GenBank/DDBJ whole genome shotgun (WGS) entry which is preliminary data.</text>
</comment>